<gene>
    <name evidence="4" type="ORF">ADS77_10625</name>
</gene>
<dbReference type="InterPro" id="IPR045670">
    <property type="entry name" value="DUF5916"/>
</dbReference>
<protein>
    <submittedName>
        <fullName evidence="4">Uncharacterized protein</fullName>
    </submittedName>
</protein>
<dbReference type="Pfam" id="PF19313">
    <property type="entry name" value="DUF5916"/>
    <property type="match status" value="2"/>
</dbReference>
<dbReference type="Gene3D" id="2.60.40.1190">
    <property type="match status" value="1"/>
</dbReference>
<dbReference type="PATRIC" id="fig|187330.3.peg.4241"/>
<dbReference type="STRING" id="187330.AMS58_15045"/>
<dbReference type="GO" id="GO:0030246">
    <property type="term" value="F:carbohydrate binding"/>
    <property type="evidence" value="ECO:0007669"/>
    <property type="project" value="InterPro"/>
</dbReference>
<evidence type="ECO:0000313" key="5">
    <source>
        <dbReference type="Proteomes" id="UP000037848"/>
    </source>
</evidence>
<feature type="chain" id="PRO_5005870356" evidence="1">
    <location>
        <begin position="40"/>
        <end position="753"/>
    </location>
</feature>
<sequence length="753" mass="86056">MTGLSRFPQTWLQKNKIHFSLAPLALACSISLFSQHTSAMEVDGQLNEVQWQTAHTLVLDKTIRPFSLAAAPVASEVKYFTSEEGIHVAVIAQQPKTQQTAMRTARDSNLESDYIELIIDFDNSKNTAYGFILGNGGSMRDGIWQNNNSFKSDWDGTWFGKTTQTDNSWTAEYLIPWSVAPMAQASSAQRQLGLFVRRHDVKSDSSYSQVPTSREQPDFIREFGTVSVDNFASSSLEIFGSAMYQRDMLNSKNSSNLSLDIFWRPDASQQLSVALNPDFGQVESDNLVVNFSPFETFFAERRSFFTENQSLFDLQGNAGLRLVHTRRIGVDGDIDAAVKYTRNGQNIDFGAMMVIEDDTHSGLDASRFATARGQYKFAKAQVGYLATYADRASEGREAQVHTIDFRTDVSDSIQIQGQLSGSFIDNEHAQEPDTQGQGAWFNVVHKFNDNWQQRLNLTRYTDDYDVNDLGFLSRNDLQRIYYSNERYFTDFSADDSLKQRRVELAARVDYNSQGDHLKSFIFLSGNEEYKDTSFLFWRAEYITSGKDDRTSRGNGIFNTESGYEFFTEYNFGNQNKFRHHIGLGYEDTFSDGQATSLHYHPSYYFTDNYRISWSLWAEQEKDSLLWIDNQLARYNFKELNNSIDFDATIDDKQELRVRFQWISATGTDGQAQRINSNGDLYASNAVANDFSRSTTRLQIRYRYELSPLSNIFLVYSRGGRSVNDLNQANLELFSEGWGERTGDNFVAKIRYRF</sequence>
<feature type="domain" description="DUF5916" evidence="3">
    <location>
        <begin position="381"/>
        <end position="725"/>
    </location>
</feature>
<accession>A0A0N1EKW5</accession>
<proteinExistence type="predicted"/>
<dbReference type="EMBL" id="LHPH01000010">
    <property type="protein sequence ID" value="KPH63130.1"/>
    <property type="molecule type" value="Genomic_DNA"/>
</dbReference>
<comment type="caution">
    <text evidence="4">The sequence shown here is derived from an EMBL/GenBank/DDBJ whole genome shotgun (WGS) entry which is preliminary data.</text>
</comment>
<evidence type="ECO:0000256" key="1">
    <source>
        <dbReference type="SAM" id="SignalP"/>
    </source>
</evidence>
<name>A0A0N1EKW5_9GAMM</name>
<feature type="signal peptide" evidence="1">
    <location>
        <begin position="1"/>
        <end position="39"/>
    </location>
</feature>
<dbReference type="GO" id="GO:0004553">
    <property type="term" value="F:hydrolase activity, hydrolyzing O-glycosyl compounds"/>
    <property type="evidence" value="ECO:0007669"/>
    <property type="project" value="InterPro"/>
</dbReference>
<dbReference type="Proteomes" id="UP000037848">
    <property type="component" value="Unassembled WGS sequence"/>
</dbReference>
<dbReference type="Pfam" id="PF06452">
    <property type="entry name" value="CBM9_1"/>
    <property type="match status" value="1"/>
</dbReference>
<dbReference type="AlphaFoldDB" id="A0A0N1EKW5"/>
<keyword evidence="1" id="KW-0732">Signal</keyword>
<feature type="domain" description="Carbohydrate-binding" evidence="2">
    <location>
        <begin position="42"/>
        <end position="207"/>
    </location>
</feature>
<dbReference type="InterPro" id="IPR010502">
    <property type="entry name" value="Carb-bd_dom_fam9"/>
</dbReference>
<dbReference type="PROSITE" id="PS51257">
    <property type="entry name" value="PROKAR_LIPOPROTEIN"/>
    <property type="match status" value="1"/>
</dbReference>
<dbReference type="SUPFAM" id="SSF49344">
    <property type="entry name" value="CBD9-like"/>
    <property type="match status" value="1"/>
</dbReference>
<evidence type="ECO:0000313" key="4">
    <source>
        <dbReference type="EMBL" id="KPH63130.1"/>
    </source>
</evidence>
<keyword evidence="5" id="KW-1185">Reference proteome</keyword>
<dbReference type="GO" id="GO:0016052">
    <property type="term" value="P:carbohydrate catabolic process"/>
    <property type="evidence" value="ECO:0007669"/>
    <property type="project" value="InterPro"/>
</dbReference>
<feature type="domain" description="DUF5916" evidence="3">
    <location>
        <begin position="240"/>
        <end position="331"/>
    </location>
</feature>
<reference evidence="4 5" key="1">
    <citation type="submission" date="2015-08" db="EMBL/GenBank/DDBJ databases">
        <title>Draft Genome Sequence of Pseudoalteromonas porphyrae UCD-SED14.</title>
        <authorList>
            <person name="Coil D.A."/>
            <person name="Jospin G."/>
            <person name="Lee R.D."/>
            <person name="Eisen J.A."/>
        </authorList>
    </citation>
    <scope>NUCLEOTIDE SEQUENCE [LARGE SCALE GENOMIC DNA]</scope>
    <source>
        <strain evidence="4 5">UCD-SED14</strain>
    </source>
</reference>
<evidence type="ECO:0000259" key="2">
    <source>
        <dbReference type="Pfam" id="PF06452"/>
    </source>
</evidence>
<evidence type="ECO:0000259" key="3">
    <source>
        <dbReference type="Pfam" id="PF19313"/>
    </source>
</evidence>
<organism evidence="4 5">
    <name type="scientific">Pseudoalteromonas porphyrae</name>
    <dbReference type="NCBI Taxonomy" id="187330"/>
    <lineage>
        <taxon>Bacteria</taxon>
        <taxon>Pseudomonadati</taxon>
        <taxon>Pseudomonadota</taxon>
        <taxon>Gammaproteobacteria</taxon>
        <taxon>Alteromonadales</taxon>
        <taxon>Pseudoalteromonadaceae</taxon>
        <taxon>Pseudoalteromonas</taxon>
    </lineage>
</organism>